<accession>A0A369WSA7</accession>
<sequence length="135" mass="15104">MSGKKIVRAEDVMKSDFVEVDGLMTVAQALDIARESRARVLIVKKRHEDDEFGMVLLSDIAKKVIACDRSADRVNVYEIMAKPTIGVKGRMDVRYCARLFENVGISLAPVIDEDQIRGIVSYNDIVLDGLFAEQQ</sequence>
<dbReference type="PANTHER" id="PTHR43080:SF2">
    <property type="entry name" value="CBS DOMAIN-CONTAINING PROTEIN"/>
    <property type="match status" value="1"/>
</dbReference>
<reference evidence="3 4" key="1">
    <citation type="submission" date="2018-07" db="EMBL/GenBank/DDBJ databases">
        <title>Motiliproteus coralliicola sp. nov., a bacterium isolated from Coral.</title>
        <authorList>
            <person name="Wang G."/>
        </authorList>
    </citation>
    <scope>NUCLEOTIDE SEQUENCE [LARGE SCALE GENOMIC DNA]</scope>
    <source>
        <strain evidence="3 4">C34</strain>
    </source>
</reference>
<evidence type="ECO:0000313" key="4">
    <source>
        <dbReference type="Proteomes" id="UP000253769"/>
    </source>
</evidence>
<dbReference type="AlphaFoldDB" id="A0A369WSA7"/>
<keyword evidence="1" id="KW-0129">CBS domain</keyword>
<organism evidence="3 4">
    <name type="scientific">Motiliproteus coralliicola</name>
    <dbReference type="NCBI Taxonomy" id="2283196"/>
    <lineage>
        <taxon>Bacteria</taxon>
        <taxon>Pseudomonadati</taxon>
        <taxon>Pseudomonadota</taxon>
        <taxon>Gammaproteobacteria</taxon>
        <taxon>Oceanospirillales</taxon>
        <taxon>Oceanospirillaceae</taxon>
        <taxon>Motiliproteus</taxon>
    </lineage>
</organism>
<gene>
    <name evidence="3" type="ORF">DV711_05300</name>
</gene>
<dbReference type="EMBL" id="QQOH01000001">
    <property type="protein sequence ID" value="RDE24988.1"/>
    <property type="molecule type" value="Genomic_DNA"/>
</dbReference>
<dbReference type="Pfam" id="PF00571">
    <property type="entry name" value="CBS"/>
    <property type="match status" value="2"/>
</dbReference>
<protein>
    <submittedName>
        <fullName evidence="3">CBS domain-containing protein</fullName>
    </submittedName>
</protein>
<dbReference type="Proteomes" id="UP000253769">
    <property type="component" value="Unassembled WGS sequence"/>
</dbReference>
<evidence type="ECO:0000313" key="3">
    <source>
        <dbReference type="EMBL" id="RDE24988.1"/>
    </source>
</evidence>
<dbReference type="SUPFAM" id="SSF54631">
    <property type="entry name" value="CBS-domain pair"/>
    <property type="match status" value="1"/>
</dbReference>
<evidence type="ECO:0000259" key="2">
    <source>
        <dbReference type="Pfam" id="PF00571"/>
    </source>
</evidence>
<feature type="domain" description="CBS" evidence="2">
    <location>
        <begin position="10"/>
        <end position="64"/>
    </location>
</feature>
<proteinExistence type="predicted"/>
<feature type="domain" description="CBS" evidence="2">
    <location>
        <begin position="76"/>
        <end position="126"/>
    </location>
</feature>
<dbReference type="InterPro" id="IPR046342">
    <property type="entry name" value="CBS_dom_sf"/>
</dbReference>
<dbReference type="OrthoDB" id="9771532at2"/>
<dbReference type="InterPro" id="IPR000644">
    <property type="entry name" value="CBS_dom"/>
</dbReference>
<keyword evidence="4" id="KW-1185">Reference proteome</keyword>
<dbReference type="InterPro" id="IPR051257">
    <property type="entry name" value="Diverse_CBS-Domain"/>
</dbReference>
<dbReference type="RefSeq" id="WP_114694582.1">
    <property type="nucleotide sequence ID" value="NZ_QQOH01000001.1"/>
</dbReference>
<comment type="caution">
    <text evidence="3">The sequence shown here is derived from an EMBL/GenBank/DDBJ whole genome shotgun (WGS) entry which is preliminary data.</text>
</comment>
<evidence type="ECO:0000256" key="1">
    <source>
        <dbReference type="ARBA" id="ARBA00023122"/>
    </source>
</evidence>
<name>A0A369WSA7_9GAMM</name>
<dbReference type="Gene3D" id="3.10.580.10">
    <property type="entry name" value="CBS-domain"/>
    <property type="match status" value="1"/>
</dbReference>
<dbReference type="PANTHER" id="PTHR43080">
    <property type="entry name" value="CBS DOMAIN-CONTAINING PROTEIN CBSX3, MITOCHONDRIAL"/>
    <property type="match status" value="1"/>
</dbReference>